<protein>
    <submittedName>
        <fullName evidence="1">Uncharacterized protein</fullName>
    </submittedName>
</protein>
<dbReference type="EMBL" id="CT573071">
    <property type="protein sequence ID" value="CAJ75221.1"/>
    <property type="molecule type" value="Genomic_DNA"/>
</dbReference>
<gene>
    <name evidence="1" type="ORF">kuste4459</name>
</gene>
<accession>Q1Q5C4</accession>
<dbReference type="AlphaFoldDB" id="Q1Q5C4"/>
<sequence>MFRGYLYPLNTLNTRNTRNTRKEGITNTELIISPFSRGQVLTIKLISAINSAPFVVNFNITFSND</sequence>
<organism evidence="1">
    <name type="scientific">Kuenenia stuttgartiensis</name>
    <dbReference type="NCBI Taxonomy" id="174633"/>
    <lineage>
        <taxon>Bacteria</taxon>
        <taxon>Pseudomonadati</taxon>
        <taxon>Planctomycetota</taxon>
        <taxon>Candidatus Brocadiia</taxon>
        <taxon>Candidatus Brocadiales</taxon>
        <taxon>Candidatus Brocadiaceae</taxon>
        <taxon>Candidatus Kuenenia</taxon>
    </lineage>
</organism>
<proteinExistence type="predicted"/>
<reference evidence="1" key="1">
    <citation type="journal article" date="2006" name="Nature">
        <title>Deciphering the evolution and metabolism of an anammox bacterium from a community genome.</title>
        <authorList>
            <person name="Strous M."/>
            <person name="Pelletier E."/>
            <person name="Mangenot S."/>
            <person name="Rattei T."/>
            <person name="Lehner A."/>
            <person name="Taylor M.W."/>
            <person name="Horn M."/>
            <person name="Daims H."/>
            <person name="Bartol-Mavel D."/>
            <person name="Wincker P."/>
            <person name="Barbe V."/>
            <person name="Fonknechten N."/>
            <person name="Vallenet D."/>
            <person name="Segurens B."/>
            <person name="Schenowitz-Truong C."/>
            <person name="Medigue C."/>
            <person name="Collingro A."/>
            <person name="Snel B."/>
            <person name="Dutilh B.E."/>
            <person name="OpDenCamp H.J.M."/>
            <person name="vanDerDrift C."/>
            <person name="Cirpus I."/>
            <person name="vanDePas-Schoonen K.T."/>
            <person name="Harhangi H.R."/>
            <person name="vanNiftrik L."/>
            <person name="Schmid M."/>
            <person name="Keltjens J."/>
            <person name="vanDeVossenberg J."/>
            <person name="Kartal B."/>
            <person name="Meier H."/>
            <person name="Frishman D."/>
            <person name="Huynen M.A."/>
            <person name="Mewes H."/>
            <person name="Weissenbach J."/>
            <person name="Jetten M.S.M."/>
            <person name="Wagner M."/>
            <person name="LePaslier D."/>
        </authorList>
    </citation>
    <scope>NUCLEOTIDE SEQUENCE</scope>
</reference>
<evidence type="ECO:0000313" key="1">
    <source>
        <dbReference type="EMBL" id="CAJ75221.1"/>
    </source>
</evidence>
<reference evidence="1" key="2">
    <citation type="submission" date="2006-01" db="EMBL/GenBank/DDBJ databases">
        <authorList>
            <person name="Genoscope"/>
        </authorList>
    </citation>
    <scope>NUCLEOTIDE SEQUENCE</scope>
</reference>
<name>Q1Q5C4_KUEST</name>